<comment type="caution">
    <text evidence="1">The sequence shown here is derived from an EMBL/GenBank/DDBJ whole genome shotgun (WGS) entry which is preliminary data.</text>
</comment>
<dbReference type="PANTHER" id="PTHR36091">
    <property type="entry name" value="ALTERED INHERITANCE OF MITOCHONDRIA PROTEIN 9, MITOCHONDRIAL"/>
    <property type="match status" value="1"/>
</dbReference>
<name>A0A8H5CD80_9AGAR</name>
<dbReference type="EMBL" id="JAACJK010000007">
    <property type="protein sequence ID" value="KAF5339619.1"/>
    <property type="molecule type" value="Genomic_DNA"/>
</dbReference>
<dbReference type="GO" id="GO:0005739">
    <property type="term" value="C:mitochondrion"/>
    <property type="evidence" value="ECO:0007669"/>
    <property type="project" value="TreeGrafter"/>
</dbReference>
<reference evidence="1 2" key="1">
    <citation type="journal article" date="2020" name="ISME J.">
        <title>Uncovering the hidden diversity of litter-decomposition mechanisms in mushroom-forming fungi.</title>
        <authorList>
            <person name="Floudas D."/>
            <person name="Bentzer J."/>
            <person name="Ahren D."/>
            <person name="Johansson T."/>
            <person name="Persson P."/>
            <person name="Tunlid A."/>
        </authorList>
    </citation>
    <scope>NUCLEOTIDE SEQUENCE [LARGE SCALE GENOMIC DNA]</scope>
    <source>
        <strain evidence="1 2">CBS 175.51</strain>
    </source>
</reference>
<proteinExistence type="predicted"/>
<dbReference type="PANTHER" id="PTHR36091:SF2">
    <property type="entry name" value="AMINOGLYCOSIDE PHOSPHOTRANSFERASE DOMAIN-CONTAINING PROTEIN"/>
    <property type="match status" value="1"/>
</dbReference>
<dbReference type="AlphaFoldDB" id="A0A8H5CD80"/>
<evidence type="ECO:0000313" key="2">
    <source>
        <dbReference type="Proteomes" id="UP000541558"/>
    </source>
</evidence>
<protein>
    <recommendedName>
        <fullName evidence="3">Aminoglycoside phosphotransferase domain-containing protein</fullName>
    </recommendedName>
</protein>
<dbReference type="InterPro" id="IPR051035">
    <property type="entry name" value="Mito_inheritance_9"/>
</dbReference>
<organism evidence="1 2">
    <name type="scientific">Ephemerocybe angulata</name>
    <dbReference type="NCBI Taxonomy" id="980116"/>
    <lineage>
        <taxon>Eukaryota</taxon>
        <taxon>Fungi</taxon>
        <taxon>Dikarya</taxon>
        <taxon>Basidiomycota</taxon>
        <taxon>Agaricomycotina</taxon>
        <taxon>Agaricomycetes</taxon>
        <taxon>Agaricomycetidae</taxon>
        <taxon>Agaricales</taxon>
        <taxon>Agaricineae</taxon>
        <taxon>Psathyrellaceae</taxon>
        <taxon>Ephemerocybe</taxon>
    </lineage>
</organism>
<dbReference type="OrthoDB" id="2968323at2759"/>
<gene>
    <name evidence="1" type="ORF">D9611_011490</name>
</gene>
<dbReference type="InterPro" id="IPR011009">
    <property type="entry name" value="Kinase-like_dom_sf"/>
</dbReference>
<sequence>MAPIFPCLLPESRVFILLHICDMLRFILDMLRSRSPSTVAAYEDYFRYTSGRWLHDEQRQQRLRYQRFNVDALKCMAMKSVKADGVDSIYKLGEGRCNKAFRVQLTNGRQVIARLPTPLSGPQHLVTASEVATMRFLRERLGLNQVPRILSSSSRASETPVGAEFIIMDVADGIELHTVWPRMSMRQKIHLVHQWFSFESKIIDAFSGGGYGSLYYRKDIPVHLSRDVFLNGTKDDEFVLGPCTQQVGYWEDRYGSPTDIDLDRGPWADVSSYLASITNCERTWIAKYAKAPAPKFVAPWVPPPHLQIPEDHIALLNAYDKIAKYFIPRDERLNRPCFTLHDSNPGNIFLSREAFERDGTVEISAVIDWQHTAILPLYLTARIPRFINSADPAPGQKEEDFEKEQAYLQKAYHALYFETNKDVVWASALALNGNVNMTQRLPRTAQLCWAGGYPYLKRQLVRTMLEWQQIAEWQQIDGSAVECPISFSEQDVAQVPEDVRAWEMMEDARWDLEKRIGVEVDGWVEPEDFERALQTNNRLRDEWETSVKVDNVGVTDSDIEGVWPFAGNN</sequence>
<dbReference type="SUPFAM" id="SSF56112">
    <property type="entry name" value="Protein kinase-like (PK-like)"/>
    <property type="match status" value="1"/>
</dbReference>
<evidence type="ECO:0000313" key="1">
    <source>
        <dbReference type="EMBL" id="KAF5339619.1"/>
    </source>
</evidence>
<accession>A0A8H5CD80</accession>
<keyword evidence="2" id="KW-1185">Reference proteome</keyword>
<evidence type="ECO:0008006" key="3">
    <source>
        <dbReference type="Google" id="ProtNLM"/>
    </source>
</evidence>
<dbReference type="Proteomes" id="UP000541558">
    <property type="component" value="Unassembled WGS sequence"/>
</dbReference>